<dbReference type="AlphaFoldDB" id="A0A0D0CIL0"/>
<organism evidence="2 3">
    <name type="scientific">Collybiopsis luxurians FD-317 M1</name>
    <dbReference type="NCBI Taxonomy" id="944289"/>
    <lineage>
        <taxon>Eukaryota</taxon>
        <taxon>Fungi</taxon>
        <taxon>Dikarya</taxon>
        <taxon>Basidiomycota</taxon>
        <taxon>Agaricomycotina</taxon>
        <taxon>Agaricomycetes</taxon>
        <taxon>Agaricomycetidae</taxon>
        <taxon>Agaricales</taxon>
        <taxon>Marasmiineae</taxon>
        <taxon>Omphalotaceae</taxon>
        <taxon>Collybiopsis</taxon>
        <taxon>Collybiopsis luxurians</taxon>
    </lineage>
</organism>
<feature type="coiled-coil region" evidence="1">
    <location>
        <begin position="10"/>
        <end position="47"/>
    </location>
</feature>
<gene>
    <name evidence="2" type="ORF">GYMLUDRAFT_60733</name>
</gene>
<accession>A0A0D0CIL0</accession>
<reference evidence="2 3" key="1">
    <citation type="submission" date="2014-04" db="EMBL/GenBank/DDBJ databases">
        <title>Evolutionary Origins and Diversification of the Mycorrhizal Mutualists.</title>
        <authorList>
            <consortium name="DOE Joint Genome Institute"/>
            <consortium name="Mycorrhizal Genomics Consortium"/>
            <person name="Kohler A."/>
            <person name="Kuo A."/>
            <person name="Nagy L.G."/>
            <person name="Floudas D."/>
            <person name="Copeland A."/>
            <person name="Barry K.W."/>
            <person name="Cichocki N."/>
            <person name="Veneault-Fourrey C."/>
            <person name="LaButti K."/>
            <person name="Lindquist E.A."/>
            <person name="Lipzen A."/>
            <person name="Lundell T."/>
            <person name="Morin E."/>
            <person name="Murat C."/>
            <person name="Riley R."/>
            <person name="Ohm R."/>
            <person name="Sun H."/>
            <person name="Tunlid A."/>
            <person name="Henrissat B."/>
            <person name="Grigoriev I.V."/>
            <person name="Hibbett D.S."/>
            <person name="Martin F."/>
        </authorList>
    </citation>
    <scope>NUCLEOTIDE SEQUENCE [LARGE SCALE GENOMIC DNA]</scope>
    <source>
        <strain evidence="2 3">FD-317 M1</strain>
    </source>
</reference>
<evidence type="ECO:0000313" key="2">
    <source>
        <dbReference type="EMBL" id="KIK58142.1"/>
    </source>
</evidence>
<dbReference type="HOGENOM" id="CLU_797069_0_0_1"/>
<sequence length="348" mass="39286">MPPAWFTQKIKKLEKEDHRKQLEIDELREQNQRYQVEVEKLRNLQTSTRGAADHVYDTISEAEVVQSAQLLNNSIQQAAALIADSCHFPSVEPTQDASSHETSHGGCLEHTSFLLSLHPKFGDFSTKFQNVLQHIIARHCFETIEPWTSGDDQGTVNCVLDRIFLLLKDSDEPPSMKKTWKRLTRSYGKMVLSPDHRLDWFHRALTGEIANALWIAGAVNDIEEGGKFVQEGVKDSLEQIFRRCLELEQAILGRQSGDVHPILPGLNSKFDNAQMYVLMEGPEDLTDNKVAFTCELGLAETVLHADGSSLLKVLLPAAVILQPCPVIERKTFATYRMLGFEYLLKMNA</sequence>
<protein>
    <submittedName>
        <fullName evidence="2">Unplaced genomic scaffold GYMLUscaffold_38, whole genome shotgun sequence</fullName>
    </submittedName>
</protein>
<dbReference type="OrthoDB" id="3222645at2759"/>
<name>A0A0D0CIL0_9AGAR</name>
<dbReference type="EMBL" id="KN834786">
    <property type="protein sequence ID" value="KIK58142.1"/>
    <property type="molecule type" value="Genomic_DNA"/>
</dbReference>
<evidence type="ECO:0000256" key="1">
    <source>
        <dbReference type="SAM" id="Coils"/>
    </source>
</evidence>
<keyword evidence="3" id="KW-1185">Reference proteome</keyword>
<evidence type="ECO:0000313" key="3">
    <source>
        <dbReference type="Proteomes" id="UP000053593"/>
    </source>
</evidence>
<proteinExistence type="predicted"/>
<keyword evidence="1" id="KW-0175">Coiled coil</keyword>
<dbReference type="Proteomes" id="UP000053593">
    <property type="component" value="Unassembled WGS sequence"/>
</dbReference>